<dbReference type="GeneID" id="75913701"/>
<evidence type="ECO:0000313" key="2">
    <source>
        <dbReference type="EMBL" id="KAI8580439.1"/>
    </source>
</evidence>
<feature type="compositionally biased region" description="Basic and acidic residues" evidence="1">
    <location>
        <begin position="75"/>
        <end position="88"/>
    </location>
</feature>
<evidence type="ECO:0000313" key="3">
    <source>
        <dbReference type="Proteomes" id="UP001206595"/>
    </source>
</evidence>
<keyword evidence="3" id="KW-1185">Reference proteome</keyword>
<sequence>MATLSSFPGMFPFQVIYSQYRGSQGFLLSDLIMQFTKQVLRPKVLLIMLAVTVIMFDLDDLFDLEGIEFEEDEDPHQPEGDNHAPSDL</sequence>
<dbReference type="Proteomes" id="UP001206595">
    <property type="component" value="Unassembled WGS sequence"/>
</dbReference>
<name>A0AAD5HEU7_UMBRA</name>
<proteinExistence type="predicted"/>
<reference evidence="2" key="2">
    <citation type="journal article" date="2022" name="Proc. Natl. Acad. Sci. U.S.A.">
        <title>Diploid-dominant life cycles characterize the early evolution of Fungi.</title>
        <authorList>
            <person name="Amses K.R."/>
            <person name="Simmons D.R."/>
            <person name="Longcore J.E."/>
            <person name="Mondo S.J."/>
            <person name="Seto K."/>
            <person name="Jeronimo G.H."/>
            <person name="Bonds A.E."/>
            <person name="Quandt C.A."/>
            <person name="Davis W.J."/>
            <person name="Chang Y."/>
            <person name="Federici B.A."/>
            <person name="Kuo A."/>
            <person name="LaButti K."/>
            <person name="Pangilinan J."/>
            <person name="Andreopoulos W."/>
            <person name="Tritt A."/>
            <person name="Riley R."/>
            <person name="Hundley H."/>
            <person name="Johnson J."/>
            <person name="Lipzen A."/>
            <person name="Barry K."/>
            <person name="Lang B.F."/>
            <person name="Cuomo C.A."/>
            <person name="Buchler N.E."/>
            <person name="Grigoriev I.V."/>
            <person name="Spatafora J.W."/>
            <person name="Stajich J.E."/>
            <person name="James T.Y."/>
        </authorList>
    </citation>
    <scope>NUCLEOTIDE SEQUENCE</scope>
    <source>
        <strain evidence="2">AG</strain>
    </source>
</reference>
<dbReference type="EMBL" id="MU620912">
    <property type="protein sequence ID" value="KAI8580439.1"/>
    <property type="molecule type" value="Genomic_DNA"/>
</dbReference>
<accession>A0AAD5HEU7</accession>
<feature type="region of interest" description="Disordered" evidence="1">
    <location>
        <begin position="69"/>
        <end position="88"/>
    </location>
</feature>
<dbReference type="RefSeq" id="XP_051445443.1">
    <property type="nucleotide sequence ID" value="XM_051588356.1"/>
</dbReference>
<gene>
    <name evidence="2" type="ORF">K450DRAFT_237013</name>
</gene>
<organism evidence="2 3">
    <name type="scientific">Umbelopsis ramanniana AG</name>
    <dbReference type="NCBI Taxonomy" id="1314678"/>
    <lineage>
        <taxon>Eukaryota</taxon>
        <taxon>Fungi</taxon>
        <taxon>Fungi incertae sedis</taxon>
        <taxon>Mucoromycota</taxon>
        <taxon>Mucoromycotina</taxon>
        <taxon>Umbelopsidomycetes</taxon>
        <taxon>Umbelopsidales</taxon>
        <taxon>Umbelopsidaceae</taxon>
        <taxon>Umbelopsis</taxon>
    </lineage>
</organism>
<comment type="caution">
    <text evidence="2">The sequence shown here is derived from an EMBL/GenBank/DDBJ whole genome shotgun (WGS) entry which is preliminary data.</text>
</comment>
<dbReference type="AlphaFoldDB" id="A0AAD5HEU7"/>
<reference evidence="2" key="1">
    <citation type="submission" date="2021-06" db="EMBL/GenBank/DDBJ databases">
        <authorList>
            <consortium name="DOE Joint Genome Institute"/>
            <person name="Mondo S.J."/>
            <person name="Amses K.R."/>
            <person name="Simmons D.R."/>
            <person name="Longcore J.E."/>
            <person name="Seto K."/>
            <person name="Alves G.H."/>
            <person name="Bonds A.E."/>
            <person name="Quandt C.A."/>
            <person name="Davis W.J."/>
            <person name="Chang Y."/>
            <person name="Letcher P.M."/>
            <person name="Powell M.J."/>
            <person name="Kuo A."/>
            <person name="Labutti K."/>
            <person name="Pangilinan J."/>
            <person name="Andreopoulos W."/>
            <person name="Tritt A."/>
            <person name="Riley R."/>
            <person name="Hundley H."/>
            <person name="Johnson J."/>
            <person name="Lipzen A."/>
            <person name="Barry K."/>
            <person name="Berbee M.L."/>
            <person name="Buchler N.E."/>
            <person name="Grigoriev I.V."/>
            <person name="Spatafora J.W."/>
            <person name="Stajich J.E."/>
            <person name="James T.Y."/>
        </authorList>
    </citation>
    <scope>NUCLEOTIDE SEQUENCE</scope>
    <source>
        <strain evidence="2">AG</strain>
    </source>
</reference>
<protein>
    <submittedName>
        <fullName evidence="2">Uncharacterized protein</fullName>
    </submittedName>
</protein>
<evidence type="ECO:0000256" key="1">
    <source>
        <dbReference type="SAM" id="MobiDB-lite"/>
    </source>
</evidence>